<dbReference type="PANTHER" id="PTHR33495:SF2">
    <property type="entry name" value="ANTI-SIGMA FACTOR ANTAGONIST TM_1081-RELATED"/>
    <property type="match status" value="1"/>
</dbReference>
<dbReference type="OrthoDB" id="3635700at2"/>
<feature type="domain" description="STAS" evidence="1">
    <location>
        <begin position="23"/>
        <end position="114"/>
    </location>
</feature>
<dbReference type="SUPFAM" id="SSF52091">
    <property type="entry name" value="SpoIIaa-like"/>
    <property type="match status" value="1"/>
</dbReference>
<dbReference type="PANTHER" id="PTHR33495">
    <property type="entry name" value="ANTI-SIGMA FACTOR ANTAGONIST TM_1081-RELATED-RELATED"/>
    <property type="match status" value="1"/>
</dbReference>
<evidence type="ECO:0000259" key="1">
    <source>
        <dbReference type="PROSITE" id="PS50801"/>
    </source>
</evidence>
<evidence type="ECO:0000313" key="3">
    <source>
        <dbReference type="Proteomes" id="UP000182740"/>
    </source>
</evidence>
<dbReference type="GO" id="GO:0043856">
    <property type="term" value="F:anti-sigma factor antagonist activity"/>
    <property type="evidence" value="ECO:0007669"/>
    <property type="project" value="TreeGrafter"/>
</dbReference>
<organism evidence="2 3">
    <name type="scientific">Amycolatopsis australiensis</name>
    <dbReference type="NCBI Taxonomy" id="546364"/>
    <lineage>
        <taxon>Bacteria</taxon>
        <taxon>Bacillati</taxon>
        <taxon>Actinomycetota</taxon>
        <taxon>Actinomycetes</taxon>
        <taxon>Pseudonocardiales</taxon>
        <taxon>Pseudonocardiaceae</taxon>
        <taxon>Amycolatopsis</taxon>
    </lineage>
</organism>
<dbReference type="EMBL" id="FPJG01000006">
    <property type="protein sequence ID" value="SFW85303.1"/>
    <property type="molecule type" value="Genomic_DNA"/>
</dbReference>
<dbReference type="Proteomes" id="UP000182740">
    <property type="component" value="Unassembled WGS sequence"/>
</dbReference>
<gene>
    <name evidence="2" type="ORF">SAMN04489730_6097</name>
</gene>
<reference evidence="3" key="1">
    <citation type="submission" date="2016-11" db="EMBL/GenBank/DDBJ databases">
        <authorList>
            <person name="Varghese N."/>
            <person name="Submissions S."/>
        </authorList>
    </citation>
    <scope>NUCLEOTIDE SEQUENCE [LARGE SCALE GENOMIC DNA]</scope>
    <source>
        <strain evidence="3">DSM 44671</strain>
    </source>
</reference>
<sequence>MDAEPNIPALAGPLEIHTETRGDGVRTIRLDGAVDLTDRDRLHAEFDAALAARPTAVEVDMTGVGFCSSTGLEALVRLQASAREAQVPVRIRPTARLRRLIDITGLSDALNLTS</sequence>
<dbReference type="Pfam" id="PF13466">
    <property type="entry name" value="STAS_2"/>
    <property type="match status" value="1"/>
</dbReference>
<dbReference type="CDD" id="cd07043">
    <property type="entry name" value="STAS_anti-anti-sigma_factors"/>
    <property type="match status" value="1"/>
</dbReference>
<dbReference type="InterPro" id="IPR002645">
    <property type="entry name" value="STAS_dom"/>
</dbReference>
<keyword evidence="3" id="KW-1185">Reference proteome</keyword>
<dbReference type="STRING" id="546364.SAMN04489730_6097"/>
<evidence type="ECO:0000313" key="2">
    <source>
        <dbReference type="EMBL" id="SFW85303.1"/>
    </source>
</evidence>
<dbReference type="InterPro" id="IPR036513">
    <property type="entry name" value="STAS_dom_sf"/>
</dbReference>
<accession>A0A1K1SMJ5</accession>
<dbReference type="AlphaFoldDB" id="A0A1K1SMJ5"/>
<dbReference type="RefSeq" id="WP_072479484.1">
    <property type="nucleotide sequence ID" value="NZ_FPJG01000006.1"/>
</dbReference>
<proteinExistence type="predicted"/>
<dbReference type="InterPro" id="IPR058548">
    <property type="entry name" value="MlaB-like_STAS"/>
</dbReference>
<protein>
    <submittedName>
        <fullName evidence="2">Anti-sigma B factor antagonist</fullName>
    </submittedName>
</protein>
<dbReference type="Gene3D" id="3.30.750.24">
    <property type="entry name" value="STAS domain"/>
    <property type="match status" value="1"/>
</dbReference>
<name>A0A1K1SMJ5_9PSEU</name>
<dbReference type="PROSITE" id="PS50801">
    <property type="entry name" value="STAS"/>
    <property type="match status" value="1"/>
</dbReference>